<accession>A0A9P8Q769</accession>
<comment type="similarity">
    <text evidence="1">Belongs to the Cdt1 family.</text>
</comment>
<organism evidence="5 6">
    <name type="scientific">Wickerhamomyces pijperi</name>
    <name type="common">Yeast</name>
    <name type="synonym">Pichia pijperi</name>
    <dbReference type="NCBI Taxonomy" id="599730"/>
    <lineage>
        <taxon>Eukaryota</taxon>
        <taxon>Fungi</taxon>
        <taxon>Dikarya</taxon>
        <taxon>Ascomycota</taxon>
        <taxon>Saccharomycotina</taxon>
        <taxon>Saccharomycetes</taxon>
        <taxon>Phaffomycetales</taxon>
        <taxon>Wickerhamomycetaceae</taxon>
        <taxon>Wickerhamomyces</taxon>
    </lineage>
</organism>
<gene>
    <name evidence="5" type="ORF">WICPIJ_003422</name>
</gene>
<dbReference type="InterPro" id="IPR032054">
    <property type="entry name" value="Cdt1_C"/>
</dbReference>
<comment type="caution">
    <text evidence="5">The sequence shown here is derived from an EMBL/GenBank/DDBJ whole genome shotgun (WGS) entry which is preliminary data.</text>
</comment>
<evidence type="ECO:0000256" key="2">
    <source>
        <dbReference type="ARBA" id="ARBA00023306"/>
    </source>
</evidence>
<dbReference type="Pfam" id="PF03171">
    <property type="entry name" value="2OG-FeII_Oxy"/>
    <property type="match status" value="1"/>
</dbReference>
<dbReference type="Pfam" id="PF16679">
    <property type="entry name" value="CDT1_C"/>
    <property type="match status" value="1"/>
</dbReference>
<dbReference type="AlphaFoldDB" id="A0A9P8Q769"/>
<dbReference type="Proteomes" id="UP000774326">
    <property type="component" value="Unassembled WGS sequence"/>
</dbReference>
<dbReference type="InterPro" id="IPR050231">
    <property type="entry name" value="Iron_ascorbate_oxido_reductase"/>
</dbReference>
<proteinExistence type="inferred from homology"/>
<dbReference type="PROSITE" id="PS51471">
    <property type="entry name" value="FE2OG_OXY"/>
    <property type="match status" value="1"/>
</dbReference>
<dbReference type="InterPro" id="IPR027443">
    <property type="entry name" value="IPNS-like_sf"/>
</dbReference>
<dbReference type="OrthoDB" id="288590at2759"/>
<reference evidence="5" key="2">
    <citation type="submission" date="2021-01" db="EMBL/GenBank/DDBJ databases">
        <authorList>
            <person name="Schikora-Tamarit M.A."/>
        </authorList>
    </citation>
    <scope>NUCLEOTIDE SEQUENCE</scope>
    <source>
        <strain evidence="5">CBS2887</strain>
    </source>
</reference>
<evidence type="ECO:0000313" key="6">
    <source>
        <dbReference type="Proteomes" id="UP000774326"/>
    </source>
</evidence>
<evidence type="ECO:0000256" key="3">
    <source>
        <dbReference type="SAM" id="MobiDB-lite"/>
    </source>
</evidence>
<feature type="compositionally biased region" description="Polar residues" evidence="3">
    <location>
        <begin position="524"/>
        <end position="537"/>
    </location>
</feature>
<dbReference type="Gene3D" id="1.10.10.1420">
    <property type="entry name" value="DNA replication factor Cdt1, C-terminal WH domain"/>
    <property type="match status" value="1"/>
</dbReference>
<protein>
    <recommendedName>
        <fullName evidence="4">Fe2OG dioxygenase domain-containing protein</fullName>
    </recommendedName>
</protein>
<dbReference type="Gene3D" id="2.60.120.330">
    <property type="entry name" value="B-lactam Antibiotic, Isopenicillin N Synthase, Chain"/>
    <property type="match status" value="1"/>
</dbReference>
<dbReference type="Pfam" id="PF14226">
    <property type="entry name" value="DIOX_N"/>
    <property type="match status" value="1"/>
</dbReference>
<keyword evidence="6" id="KW-1185">Reference proteome</keyword>
<reference evidence="5" key="1">
    <citation type="journal article" date="2021" name="Open Biol.">
        <title>Shared evolutionary footprints suggest mitochondrial oxidative damage underlies multiple complex I losses in fungi.</title>
        <authorList>
            <person name="Schikora-Tamarit M.A."/>
            <person name="Marcet-Houben M."/>
            <person name="Nosek J."/>
            <person name="Gabaldon T."/>
        </authorList>
    </citation>
    <scope>NUCLEOTIDE SEQUENCE</scope>
    <source>
        <strain evidence="5">CBS2887</strain>
    </source>
</reference>
<evidence type="ECO:0000256" key="1">
    <source>
        <dbReference type="ARBA" id="ARBA00008356"/>
    </source>
</evidence>
<dbReference type="SUPFAM" id="SSF51197">
    <property type="entry name" value="Clavaminate synthase-like"/>
    <property type="match status" value="1"/>
</dbReference>
<keyword evidence="2" id="KW-0131">Cell cycle</keyword>
<dbReference type="InterPro" id="IPR005123">
    <property type="entry name" value="Oxoglu/Fe-dep_dioxygenase_dom"/>
</dbReference>
<sequence>MSGHAETIPTVDLSVLQYDRDSVLTTLRHALVDYGFFYLINYEDHLSHDIIEALADQTERFFNLPQEDKDKIQMVNSKHFLGYNGLEKEITAGKIDWREQIDFCSTDTELAEYDNLYENLVGPNQYPDAKKLPYFQKTIKYFLDGMDTFSVFLMKLIFESLSVNQHQYSKYFNINQGESNFNKMKLIRYPSEKELKSHSTLKESTFSQGCGPHKDSDFLTYLFSPTEVTSLQVQNLQGKWLSVDPIPKSIIINVGQTLEYLTSGVCLSSIHRVKTSSTTSRISIPFFQNVKIESVLQPLKLDDGLLKLRDERDLDRKQSVAFQFKPSLDEPIAVSVFKNRIKSHRDVSGKWWPKQLALIDEEERKAKESLESTPREKNPELLAKVLRLTKIFKTFHSTLVMELMRVSVDLTLRYFIPKVKLSHPTVSYSDLLKLFTIWPDFIVISINFDGDVVIDLEKTDRLPKINDMDYMNGQFEKRCEAWVNSNKYADDIPPLQLHLVKPEVDFQKLDKEMESRIKERKNKNTTIPASSKISKPSNTKKENSTMSILERIRMKEKARKENYQSPTAKRDQFLDSKLLQVLNILFTLSKRSQSISRLSEIIKNSLSSTSAISMEDAEAVIKRLCVKFPDIFVFVNGKSLKVLKWNEFQLSTLKKRLDETDEATTK</sequence>
<dbReference type="PANTHER" id="PTHR47990">
    <property type="entry name" value="2-OXOGLUTARATE (2OG) AND FE(II)-DEPENDENT OXYGENASE SUPERFAMILY PROTEIN-RELATED"/>
    <property type="match status" value="1"/>
</dbReference>
<dbReference type="InterPro" id="IPR026992">
    <property type="entry name" value="DIOX_N"/>
</dbReference>
<feature type="domain" description="Fe2OG dioxygenase" evidence="4">
    <location>
        <begin position="180"/>
        <end position="290"/>
    </location>
</feature>
<dbReference type="GO" id="GO:0044283">
    <property type="term" value="P:small molecule biosynthetic process"/>
    <property type="evidence" value="ECO:0007669"/>
    <property type="project" value="UniProtKB-ARBA"/>
</dbReference>
<evidence type="ECO:0000313" key="5">
    <source>
        <dbReference type="EMBL" id="KAH3685622.1"/>
    </source>
</evidence>
<dbReference type="EMBL" id="JAEUBG010001863">
    <property type="protein sequence ID" value="KAH3685622.1"/>
    <property type="molecule type" value="Genomic_DNA"/>
</dbReference>
<evidence type="ECO:0000259" key="4">
    <source>
        <dbReference type="PROSITE" id="PS51471"/>
    </source>
</evidence>
<dbReference type="InterPro" id="IPR044861">
    <property type="entry name" value="IPNS-like_FE2OG_OXY"/>
</dbReference>
<feature type="region of interest" description="Disordered" evidence="3">
    <location>
        <begin position="521"/>
        <end position="546"/>
    </location>
</feature>
<dbReference type="InterPro" id="IPR038090">
    <property type="entry name" value="Cdt1_C_WH_dom_sf"/>
</dbReference>
<name>A0A9P8Q769_WICPI</name>